<dbReference type="GO" id="GO:0097720">
    <property type="term" value="P:calcineurin-mediated signaling"/>
    <property type="evidence" value="ECO:0007669"/>
    <property type="project" value="InterPro"/>
</dbReference>
<comment type="caution">
    <text evidence="3">The sequence shown here is derived from an EMBL/GenBank/DDBJ whole genome shotgun (WGS) entry which is preliminary data.</text>
</comment>
<dbReference type="Proteomes" id="UP000014978">
    <property type="component" value="Unassembled WGS sequence"/>
</dbReference>
<keyword evidence="1" id="KW-0378">Hydrolase</keyword>
<dbReference type="InterPro" id="IPR004843">
    <property type="entry name" value="Calcineurin-like_PHP"/>
</dbReference>
<dbReference type="InterPro" id="IPR006186">
    <property type="entry name" value="Ser/Thr-sp_prot-phosphatase"/>
</dbReference>
<evidence type="ECO:0000313" key="4">
    <source>
        <dbReference type="Proteomes" id="UP000014978"/>
    </source>
</evidence>
<dbReference type="EC" id="3.1.3.16" evidence="1"/>
<protein>
    <recommendedName>
        <fullName evidence="1">Serine/threonine-protein phosphatase</fullName>
        <ecNumber evidence="1">3.1.3.16</ecNumber>
    </recommendedName>
</protein>
<dbReference type="PROSITE" id="PS00125">
    <property type="entry name" value="SER_THR_PHOSPHATASE"/>
    <property type="match status" value="1"/>
</dbReference>
<dbReference type="OrthoDB" id="5593063at2759"/>
<evidence type="ECO:0000256" key="1">
    <source>
        <dbReference type="RuleBase" id="RU004273"/>
    </source>
</evidence>
<comment type="catalytic activity">
    <reaction evidence="1">
        <text>O-phospho-L-threonyl-[protein] + H2O = L-threonyl-[protein] + phosphate</text>
        <dbReference type="Rhea" id="RHEA:47004"/>
        <dbReference type="Rhea" id="RHEA-COMP:11060"/>
        <dbReference type="Rhea" id="RHEA-COMP:11605"/>
        <dbReference type="ChEBI" id="CHEBI:15377"/>
        <dbReference type="ChEBI" id="CHEBI:30013"/>
        <dbReference type="ChEBI" id="CHEBI:43474"/>
        <dbReference type="ChEBI" id="CHEBI:61977"/>
        <dbReference type="EC" id="3.1.3.16"/>
    </reaction>
</comment>
<evidence type="ECO:0000259" key="2">
    <source>
        <dbReference type="PROSITE" id="PS00125"/>
    </source>
</evidence>
<dbReference type="STRING" id="1358809.S7WE64"/>
<accession>S7WE64</accession>
<dbReference type="OMA" id="PSHGLMC"/>
<gene>
    <name evidence="3" type="ORF">SLOPH_172</name>
</gene>
<organism evidence="3 4">
    <name type="scientific">Spraguea lophii (strain 42_110)</name>
    <name type="common">Microsporidian parasite</name>
    <dbReference type="NCBI Taxonomy" id="1358809"/>
    <lineage>
        <taxon>Eukaryota</taxon>
        <taxon>Fungi</taxon>
        <taxon>Fungi incertae sedis</taxon>
        <taxon>Microsporidia</taxon>
        <taxon>Spragueidae</taxon>
        <taxon>Spraguea</taxon>
    </lineage>
</organism>
<dbReference type="GO" id="GO:0033192">
    <property type="term" value="F:calmodulin-dependent protein phosphatase activity"/>
    <property type="evidence" value="ECO:0007669"/>
    <property type="project" value="InterPro"/>
</dbReference>
<dbReference type="Pfam" id="PF00149">
    <property type="entry name" value="Metallophos"/>
    <property type="match status" value="1"/>
</dbReference>
<dbReference type="VEuPathDB" id="MicrosporidiaDB:SLOPH_172"/>
<dbReference type="InterPro" id="IPR029052">
    <property type="entry name" value="Metallo-depent_PP-like"/>
</dbReference>
<dbReference type="SUPFAM" id="SSF56300">
    <property type="entry name" value="Metallo-dependent phosphatases"/>
    <property type="match status" value="1"/>
</dbReference>
<keyword evidence="4" id="KW-1185">Reference proteome</keyword>
<name>S7WE64_SPRLO</name>
<comment type="similarity">
    <text evidence="1">Belongs to the PPP phosphatase family.</text>
</comment>
<evidence type="ECO:0000313" key="3">
    <source>
        <dbReference type="EMBL" id="EPR80057.1"/>
    </source>
</evidence>
<dbReference type="InParanoid" id="S7WE64"/>
<dbReference type="PANTHER" id="PTHR45673">
    <property type="entry name" value="SERINE/THREONINE-PROTEIN PHOSPHATASE 2B CATALYTIC SUBUNIT 1-RELATED"/>
    <property type="match status" value="1"/>
</dbReference>
<dbReference type="HOGENOM" id="CLU_004962_6_0_1"/>
<reference evidence="4" key="1">
    <citation type="journal article" date="2013" name="PLoS Genet.">
        <title>The genome of Spraguea lophii and the basis of host-microsporidian interactions.</title>
        <authorList>
            <person name="Campbell S.E."/>
            <person name="Williams T.A."/>
            <person name="Yousuf A."/>
            <person name="Soanes D.M."/>
            <person name="Paszkiewicz K.H."/>
            <person name="Williams B.A.P."/>
        </authorList>
    </citation>
    <scope>NUCLEOTIDE SEQUENCE [LARGE SCALE GENOMIC DNA]</scope>
    <source>
        <strain evidence="4">42_110</strain>
    </source>
</reference>
<dbReference type="Gene3D" id="3.60.21.10">
    <property type="match status" value="1"/>
</dbReference>
<dbReference type="SMART" id="SM00156">
    <property type="entry name" value="PP2Ac"/>
    <property type="match status" value="1"/>
</dbReference>
<dbReference type="PRINTS" id="PR00114">
    <property type="entry name" value="STPHPHTASE"/>
</dbReference>
<sequence length="559" mass="65126">MTQLSTDNILKTENIECANDVINTSDINVSISKHANQEEATVKIYEKKELNIEDDTDCNKKEKFVPVSYTIEDEYIYSQIDRDILDYKIVRKHFYNQGKLSLKQAETLLKRSYELNKKDKNLLVIDKPVIIVGDIHGQYYDLLRIFEDFEIESNTFVFLGDYVDRGVFSTEVYFYLLVLKMNFPENIFLLRGNHESESMTSYFSYKRECLYKYDSYIYDLSLRCFRSHPLAAVVMGKLFCVHGGISPSFQNIDEINNVGRFKEVNSDVIMTDLLWSDPHPLYELNKIEDYAYNKNRRCSYFYGIKAIEQFLKTNNLWTVVRGHEVQENGYRIYNGENKLPAVITIFSAPNYCDAYNNFGAVMIFDGQNYEIKKYKEKKHPYVLPGFIDSINWSFPFISEKLSEFFLDILQETENTTSTLSTTSTDNKPLNQFISQIESFNTSMAIMREERECLNELIDEESEDLSCYSLSASTNDDLEYAEVKWKDIFNETTKEEDELISCVTIKAPPSVAPNITKKIDDIEIDETLERVVIVPEGKAAQKVEIQNKENNFWRSCLGFE</sequence>
<dbReference type="InterPro" id="IPR043360">
    <property type="entry name" value="PP2B"/>
</dbReference>
<proteinExistence type="inferred from homology"/>
<dbReference type="EMBL" id="ATCN01000025">
    <property type="protein sequence ID" value="EPR80057.1"/>
    <property type="molecule type" value="Genomic_DNA"/>
</dbReference>
<dbReference type="AlphaFoldDB" id="S7WE64"/>
<feature type="domain" description="Serine/threonine specific protein phosphatases" evidence="2">
    <location>
        <begin position="190"/>
        <end position="195"/>
    </location>
</feature>
<dbReference type="FunCoup" id="S7WE64">
    <property type="interactions" value="41"/>
</dbReference>